<reference evidence="2" key="1">
    <citation type="submission" date="2018-08" db="EMBL/GenBank/DDBJ databases">
        <title>Identification of Burkholderia cepacia strains that express a Burkholderia pseudomallei-like capsular polysaccharide.</title>
        <authorList>
            <person name="Burtnick M.N."/>
            <person name="Vongsouvath M."/>
            <person name="Newton P."/>
            <person name="Wuthiekanun V."/>
            <person name="Limmathurotsakul D."/>
            <person name="Brett P.J."/>
            <person name="Chantratita N."/>
            <person name="Dance D.A."/>
        </authorList>
    </citation>
    <scope>NUCLEOTIDE SEQUENCE</scope>
    <source>
        <strain evidence="2">SBXCC001</strain>
    </source>
</reference>
<sequence>MSPYALDSDASACPDLRLTRALYPRRPAQSHFNNVEIRRPAPDGQLAV</sequence>
<protein>
    <submittedName>
        <fullName evidence="2">Uncharacterized protein</fullName>
    </submittedName>
</protein>
<name>A0AAW9CZ70_BURTH</name>
<proteinExistence type="predicted"/>
<comment type="caution">
    <text evidence="2">The sequence shown here is derived from an EMBL/GenBank/DDBJ whole genome shotgun (WGS) entry which is preliminary data.</text>
</comment>
<feature type="region of interest" description="Disordered" evidence="1">
    <location>
        <begin position="29"/>
        <end position="48"/>
    </location>
</feature>
<organism evidence="2 3">
    <name type="scientific">Burkholderia thailandensis</name>
    <dbReference type="NCBI Taxonomy" id="57975"/>
    <lineage>
        <taxon>Bacteria</taxon>
        <taxon>Pseudomonadati</taxon>
        <taxon>Pseudomonadota</taxon>
        <taxon>Betaproteobacteria</taxon>
        <taxon>Burkholderiales</taxon>
        <taxon>Burkholderiaceae</taxon>
        <taxon>Burkholderia</taxon>
        <taxon>pseudomallei group</taxon>
    </lineage>
</organism>
<evidence type="ECO:0000313" key="2">
    <source>
        <dbReference type="EMBL" id="MDW9255930.1"/>
    </source>
</evidence>
<dbReference type="AlphaFoldDB" id="A0AAW9CZ70"/>
<evidence type="ECO:0000313" key="3">
    <source>
        <dbReference type="Proteomes" id="UP001272137"/>
    </source>
</evidence>
<accession>A0AAW9CZ70</accession>
<dbReference type="EMBL" id="QXCT01000002">
    <property type="protein sequence ID" value="MDW9255930.1"/>
    <property type="molecule type" value="Genomic_DNA"/>
</dbReference>
<evidence type="ECO:0000256" key="1">
    <source>
        <dbReference type="SAM" id="MobiDB-lite"/>
    </source>
</evidence>
<dbReference type="Proteomes" id="UP001272137">
    <property type="component" value="Unassembled WGS sequence"/>
</dbReference>
<gene>
    <name evidence="2" type="ORF">C7S16_3779</name>
</gene>